<reference evidence="4" key="1">
    <citation type="submission" date="2020-05" db="EMBL/GenBank/DDBJ databases">
        <authorList>
            <person name="Chiriac C."/>
            <person name="Salcher M."/>
            <person name="Ghai R."/>
            <person name="Kavagutti S V."/>
        </authorList>
    </citation>
    <scope>NUCLEOTIDE SEQUENCE</scope>
</reference>
<evidence type="ECO:0000313" key="3">
    <source>
        <dbReference type="EMBL" id="CAB4536403.1"/>
    </source>
</evidence>
<name>A0A6J6MLE4_9ZZZZ</name>
<keyword evidence="2" id="KW-1133">Transmembrane helix</keyword>
<feature type="transmembrane region" description="Helical" evidence="2">
    <location>
        <begin position="33"/>
        <end position="51"/>
    </location>
</feature>
<dbReference type="EMBL" id="CAEZWU010000159">
    <property type="protein sequence ID" value="CAB4675081.1"/>
    <property type="molecule type" value="Genomic_DNA"/>
</dbReference>
<dbReference type="AlphaFoldDB" id="A0A6J6MLE4"/>
<feature type="compositionally biased region" description="Low complexity" evidence="1">
    <location>
        <begin position="147"/>
        <end position="167"/>
    </location>
</feature>
<feature type="transmembrane region" description="Helical" evidence="2">
    <location>
        <begin position="90"/>
        <end position="109"/>
    </location>
</feature>
<accession>A0A6J6MLE4</accession>
<feature type="transmembrane region" description="Helical" evidence="2">
    <location>
        <begin position="57"/>
        <end position="78"/>
    </location>
</feature>
<keyword evidence="2" id="KW-0812">Transmembrane</keyword>
<feature type="transmembrane region" description="Helical" evidence="2">
    <location>
        <begin position="115"/>
        <end position="132"/>
    </location>
</feature>
<evidence type="ECO:0000313" key="4">
    <source>
        <dbReference type="EMBL" id="CAB4675081.1"/>
    </source>
</evidence>
<proteinExistence type="predicted"/>
<organism evidence="4">
    <name type="scientific">freshwater metagenome</name>
    <dbReference type="NCBI Taxonomy" id="449393"/>
    <lineage>
        <taxon>unclassified sequences</taxon>
        <taxon>metagenomes</taxon>
        <taxon>ecological metagenomes</taxon>
    </lineage>
</organism>
<evidence type="ECO:0000256" key="1">
    <source>
        <dbReference type="SAM" id="MobiDB-lite"/>
    </source>
</evidence>
<dbReference type="EMBL" id="CAEZSE010000100">
    <property type="protein sequence ID" value="CAB4536403.1"/>
    <property type="molecule type" value="Genomic_DNA"/>
</dbReference>
<evidence type="ECO:0000313" key="5">
    <source>
        <dbReference type="EMBL" id="CAB5063736.1"/>
    </source>
</evidence>
<protein>
    <submittedName>
        <fullName evidence="4">Unannotated protein</fullName>
    </submittedName>
</protein>
<sequence length="167" mass="17969">MAIDSDTKISILAMRDTGPAPEAALARDIVKRGLIVSPIFIGVSAAFWGVNGAYSCAYALAIVFGNFGLAAALVAFAARISYALMMASMMFGYLLRMGLVAVAVFAVRNLDWVEFLPLGFTIILSHLGLLFWEMRYVSLSLAFPGLKPKTSKSTSSKQTQQTESSSQ</sequence>
<dbReference type="EMBL" id="CAFBQV010000072">
    <property type="protein sequence ID" value="CAB5063736.1"/>
    <property type="molecule type" value="Genomic_DNA"/>
</dbReference>
<evidence type="ECO:0000256" key="2">
    <source>
        <dbReference type="SAM" id="Phobius"/>
    </source>
</evidence>
<gene>
    <name evidence="3" type="ORF">UFOPK1353_00684</name>
    <name evidence="4" type="ORF">UFOPK2292_01023</name>
    <name evidence="5" type="ORF">UFOPK4345_00589</name>
</gene>
<feature type="region of interest" description="Disordered" evidence="1">
    <location>
        <begin position="146"/>
        <end position="167"/>
    </location>
</feature>
<keyword evidence="2" id="KW-0472">Membrane</keyword>